<dbReference type="InterPro" id="IPR047187">
    <property type="entry name" value="SF1_C_Upf1"/>
</dbReference>
<dbReference type="EMBL" id="LJZO01000048">
    <property type="protein sequence ID" value="ROV90717.1"/>
    <property type="molecule type" value="Genomic_DNA"/>
</dbReference>
<dbReference type="InterPro" id="IPR041677">
    <property type="entry name" value="DNA2/NAM7_AAA_11"/>
</dbReference>
<accession>A0A423VI79</accession>
<dbReference type="OrthoDB" id="6513042at2759"/>
<keyword evidence="1" id="KW-0378">Hydrolase</keyword>
<sequence length="843" mass="95966">MSEVLDGRYADFTPWGGEESEDGDRHEELPPVTPIDPVYSFNNINSFARIHRLGTQVEFEYESITVKRFNGSGHVFKAWPIMVLRSRHMQADVLFFVEPGRNDALLPKEDDVCLMNLPGYGKRLASRRENPCSSWKIRHDFWEHCLVFEVTLHYDKVDHEVKTFKSIKPLFKAPQNVDPRKPMPQPQSIPFEKVTFRLRLSTSTQDAELAALSTLMSARESKLCEWSDQVKAFEYVMTFKGPTRSISLFDTFPYMRDPILKPEAVPPKLVESKTHFNLTVAAALLLKDEIVPPGQANPKPSRNKVLILLDINKPLTDIANKMHQLCGELGLTRKESDESEVPRLVIRMFCWSYETTSVHRGRPKAEREELLWINSHDDAGLRKNLDQADGPLSRYKPESDKTKRIEIHKFSNAFWKADKPLEECIAPTLDQAARSWYEKHKHTKYSNLRTVLGIRNSEDFNALVDEEIEQVYRDVLQAADVVVTTPVTASKFSKHMGSCFQPSLVIFDEAPHARELSTLIAIARFHPAAWLFTGDHRQTKPWVSSHGKRPAINKAVHQLRVSMMERAYVANPRMPSLLINHRAHGNLQMLASKLFYQGEMVPAKDPDDFPSSTIHLRQKYIMPLKANNGPEHQEWIMGLVSKLLRDPQFLQINGKDPGSILIMSPYKQAFYEYRKAIKELKNNSPDLAKRVLNVEPRTISTVQGHEADFVILDLVRDRVTQHLEDPNQLCVSLTRARQAEIILMHTGMATELRYDNRLLNRPGPLARMLSLCEKAGEYVEFPATPRSIRPGRAPAAQPAAPAVQPATSDTAKPSVEPPESLGNPFESFETDMQQLSLGGNVLW</sequence>
<keyword evidence="1" id="KW-0547">Nucleotide-binding</keyword>
<keyword evidence="1" id="KW-0067">ATP-binding</keyword>
<dbReference type="CDD" id="cd18808">
    <property type="entry name" value="SF1_C_Upf1"/>
    <property type="match status" value="1"/>
</dbReference>
<organism evidence="5 6">
    <name type="scientific">Cytospora chrysosperma</name>
    <name type="common">Cytospora canker fungus</name>
    <name type="synonym">Sphaeria chrysosperma</name>
    <dbReference type="NCBI Taxonomy" id="252740"/>
    <lineage>
        <taxon>Eukaryota</taxon>
        <taxon>Fungi</taxon>
        <taxon>Dikarya</taxon>
        <taxon>Ascomycota</taxon>
        <taxon>Pezizomycotina</taxon>
        <taxon>Sordariomycetes</taxon>
        <taxon>Sordariomycetidae</taxon>
        <taxon>Diaporthales</taxon>
        <taxon>Cytosporaceae</taxon>
        <taxon>Cytospora</taxon>
    </lineage>
</organism>
<feature type="domain" description="DNA2/NAM7 helicase-like C-terminal" evidence="4">
    <location>
        <begin position="560"/>
        <end position="743"/>
    </location>
</feature>
<evidence type="ECO:0000313" key="6">
    <source>
        <dbReference type="Proteomes" id="UP000284375"/>
    </source>
</evidence>
<feature type="region of interest" description="Disordered" evidence="2">
    <location>
        <begin position="11"/>
        <end position="31"/>
    </location>
</feature>
<protein>
    <recommendedName>
        <fullName evidence="7">DNA2/NAM7 helicase-like C-terminal domain-containing protein</fullName>
    </recommendedName>
</protein>
<dbReference type="GO" id="GO:0004386">
    <property type="term" value="F:helicase activity"/>
    <property type="evidence" value="ECO:0007669"/>
    <property type="project" value="InterPro"/>
</dbReference>
<feature type="domain" description="DNA2/NAM7 helicase helicase" evidence="3">
    <location>
        <begin position="408"/>
        <end position="545"/>
    </location>
</feature>
<proteinExistence type="predicted"/>
<evidence type="ECO:0000256" key="1">
    <source>
        <dbReference type="ARBA" id="ARBA00022806"/>
    </source>
</evidence>
<keyword evidence="1" id="KW-0347">Helicase</keyword>
<dbReference type="Proteomes" id="UP000284375">
    <property type="component" value="Unassembled WGS sequence"/>
</dbReference>
<dbReference type="STRING" id="252740.A0A423VI79"/>
<feature type="compositionally biased region" description="Low complexity" evidence="2">
    <location>
        <begin position="793"/>
        <end position="806"/>
    </location>
</feature>
<dbReference type="Gene3D" id="3.40.50.300">
    <property type="entry name" value="P-loop containing nucleotide triphosphate hydrolases"/>
    <property type="match status" value="2"/>
</dbReference>
<dbReference type="PANTHER" id="PTHR10887:SF495">
    <property type="entry name" value="HELICASE SENATAXIN ISOFORM X1-RELATED"/>
    <property type="match status" value="1"/>
</dbReference>
<gene>
    <name evidence="5" type="ORF">VSDG_08276</name>
</gene>
<name>A0A423VI79_CYTCH</name>
<dbReference type="SUPFAM" id="SSF52540">
    <property type="entry name" value="P-loop containing nucleoside triphosphate hydrolases"/>
    <property type="match status" value="1"/>
</dbReference>
<keyword evidence="6" id="KW-1185">Reference proteome</keyword>
<evidence type="ECO:0000259" key="3">
    <source>
        <dbReference type="Pfam" id="PF13086"/>
    </source>
</evidence>
<dbReference type="Pfam" id="PF13086">
    <property type="entry name" value="AAA_11"/>
    <property type="match status" value="1"/>
</dbReference>
<feature type="region of interest" description="Disordered" evidence="2">
    <location>
        <begin position="788"/>
        <end position="826"/>
    </location>
</feature>
<evidence type="ECO:0008006" key="7">
    <source>
        <dbReference type="Google" id="ProtNLM"/>
    </source>
</evidence>
<evidence type="ECO:0000256" key="2">
    <source>
        <dbReference type="SAM" id="MobiDB-lite"/>
    </source>
</evidence>
<evidence type="ECO:0000259" key="4">
    <source>
        <dbReference type="Pfam" id="PF13087"/>
    </source>
</evidence>
<dbReference type="InterPro" id="IPR045055">
    <property type="entry name" value="DNA2/NAM7-like"/>
</dbReference>
<dbReference type="InterPro" id="IPR027417">
    <property type="entry name" value="P-loop_NTPase"/>
</dbReference>
<dbReference type="InterPro" id="IPR041679">
    <property type="entry name" value="DNA2/NAM7-like_C"/>
</dbReference>
<evidence type="ECO:0000313" key="5">
    <source>
        <dbReference type="EMBL" id="ROV90717.1"/>
    </source>
</evidence>
<reference evidence="5 6" key="1">
    <citation type="submission" date="2015-09" db="EMBL/GenBank/DDBJ databases">
        <title>Host preference determinants of Valsa canker pathogens revealed by comparative genomics.</title>
        <authorList>
            <person name="Yin Z."/>
            <person name="Huang L."/>
        </authorList>
    </citation>
    <scope>NUCLEOTIDE SEQUENCE [LARGE SCALE GENOMIC DNA]</scope>
    <source>
        <strain evidence="5 6">YSFL</strain>
    </source>
</reference>
<dbReference type="Pfam" id="PF13087">
    <property type="entry name" value="AAA_12"/>
    <property type="match status" value="1"/>
</dbReference>
<comment type="caution">
    <text evidence="5">The sequence shown here is derived from an EMBL/GenBank/DDBJ whole genome shotgun (WGS) entry which is preliminary data.</text>
</comment>
<dbReference type="PANTHER" id="PTHR10887">
    <property type="entry name" value="DNA2/NAM7 HELICASE FAMILY"/>
    <property type="match status" value="1"/>
</dbReference>
<dbReference type="AlphaFoldDB" id="A0A423VI79"/>